<evidence type="ECO:0000313" key="3">
    <source>
        <dbReference type="EMBL" id="MDR6214583.1"/>
    </source>
</evidence>
<comment type="caution">
    <text evidence="3">The sequence shown here is derived from an EMBL/GenBank/DDBJ whole genome shotgun (WGS) entry which is preliminary data.</text>
</comment>
<dbReference type="EMBL" id="JAVIZX010000001">
    <property type="protein sequence ID" value="MDR6214583.1"/>
    <property type="molecule type" value="Genomic_DNA"/>
</dbReference>
<evidence type="ECO:0000256" key="1">
    <source>
        <dbReference type="SAM" id="SignalP"/>
    </source>
</evidence>
<feature type="chain" id="PRO_5045920202" description="DUF4189 domain-containing protein" evidence="1">
    <location>
        <begin position="23"/>
        <end position="170"/>
    </location>
</feature>
<dbReference type="InterPro" id="IPR025240">
    <property type="entry name" value="DUF4189"/>
</dbReference>
<reference evidence="3 4" key="1">
    <citation type="submission" date="2023-08" db="EMBL/GenBank/DDBJ databases">
        <title>Functional and genomic diversity of the sorghum phyllosphere microbiome.</title>
        <authorList>
            <person name="Shade A."/>
        </authorList>
    </citation>
    <scope>NUCLEOTIDE SEQUENCE [LARGE SCALE GENOMIC DNA]</scope>
    <source>
        <strain evidence="3 4">SORGH_AS_0335</strain>
    </source>
</reference>
<evidence type="ECO:0000259" key="2">
    <source>
        <dbReference type="Pfam" id="PF13827"/>
    </source>
</evidence>
<dbReference type="RefSeq" id="WP_309828840.1">
    <property type="nucleotide sequence ID" value="NZ_JAVIZX010000001.1"/>
</dbReference>
<keyword evidence="1" id="KW-0732">Signal</keyword>
<keyword evidence="4" id="KW-1185">Reference proteome</keyword>
<feature type="signal peptide" evidence="1">
    <location>
        <begin position="1"/>
        <end position="22"/>
    </location>
</feature>
<protein>
    <recommendedName>
        <fullName evidence="2">DUF4189 domain-containing protein</fullName>
    </recommendedName>
</protein>
<name>A0ABU1IDD4_9BURK</name>
<gene>
    <name evidence="3" type="ORF">QE399_002272</name>
</gene>
<dbReference type="Pfam" id="PF13827">
    <property type="entry name" value="DUF4189"/>
    <property type="match status" value="1"/>
</dbReference>
<organism evidence="3 4">
    <name type="scientific">Paracidovorax wautersii</name>
    <dbReference type="NCBI Taxonomy" id="1177982"/>
    <lineage>
        <taxon>Bacteria</taxon>
        <taxon>Pseudomonadati</taxon>
        <taxon>Pseudomonadota</taxon>
        <taxon>Betaproteobacteria</taxon>
        <taxon>Burkholderiales</taxon>
        <taxon>Comamonadaceae</taxon>
        <taxon>Paracidovorax</taxon>
    </lineage>
</organism>
<dbReference type="Proteomes" id="UP001267710">
    <property type="component" value="Unassembled WGS sequence"/>
</dbReference>
<proteinExistence type="predicted"/>
<feature type="domain" description="DUF4189" evidence="2">
    <location>
        <begin position="70"/>
        <end position="163"/>
    </location>
</feature>
<evidence type="ECO:0000313" key="4">
    <source>
        <dbReference type="Proteomes" id="UP001267710"/>
    </source>
</evidence>
<sequence>MNRINSFSVLFVLCYLSMGVRAEGNCPAGYYPIGGGTTAGCAPIPSNSATSGGGQQQAPSAPVPLWEDRWGAVAFDGPKGILGVATGLQSEYAAQQSALNDCKARGGIKCQSEISYKNGCTAFTIGDLGYYRGADATLSEVVIAGMQKCKEKDKNCETYYSACSPPVRIR</sequence>
<accession>A0ABU1IDD4</accession>